<name>A0A8K0FZT2_IGNLU</name>
<keyword evidence="9" id="KW-1185">Reference proteome</keyword>
<comment type="caution">
    <text evidence="8">The sequence shown here is derived from an EMBL/GenBank/DDBJ whole genome shotgun (WGS) entry which is preliminary data.</text>
</comment>
<dbReference type="OrthoDB" id="6612291at2759"/>
<dbReference type="InterPro" id="IPR003663">
    <property type="entry name" value="Sugar/inositol_transpt"/>
</dbReference>
<evidence type="ECO:0000313" key="9">
    <source>
        <dbReference type="Proteomes" id="UP000801492"/>
    </source>
</evidence>
<dbReference type="PANTHER" id="PTHR48021:SF24">
    <property type="entry name" value="MAJOR FACILITATOR SUPERFAMILY (MFS) PROFILE DOMAIN-CONTAINING PROTEIN"/>
    <property type="match status" value="1"/>
</dbReference>
<evidence type="ECO:0000256" key="4">
    <source>
        <dbReference type="ARBA" id="ARBA00023136"/>
    </source>
</evidence>
<feature type="transmembrane region" description="Helical" evidence="6">
    <location>
        <begin position="410"/>
        <end position="434"/>
    </location>
</feature>
<feature type="transmembrane region" description="Helical" evidence="6">
    <location>
        <begin position="103"/>
        <end position="122"/>
    </location>
</feature>
<dbReference type="FunFam" id="1.20.1250.20:FF:000249">
    <property type="entry name" value="facilitated trehalose transporter Tret1"/>
    <property type="match status" value="1"/>
</dbReference>
<dbReference type="InterPro" id="IPR050549">
    <property type="entry name" value="MFS_Trehalose_Transporter"/>
</dbReference>
<keyword evidence="2 6" id="KW-0812">Transmembrane</keyword>
<keyword evidence="3 6" id="KW-1133">Transmembrane helix</keyword>
<organism evidence="8 9">
    <name type="scientific">Ignelater luminosus</name>
    <name type="common">Cucubano</name>
    <name type="synonym">Pyrophorus luminosus</name>
    <dbReference type="NCBI Taxonomy" id="2038154"/>
    <lineage>
        <taxon>Eukaryota</taxon>
        <taxon>Metazoa</taxon>
        <taxon>Ecdysozoa</taxon>
        <taxon>Arthropoda</taxon>
        <taxon>Hexapoda</taxon>
        <taxon>Insecta</taxon>
        <taxon>Pterygota</taxon>
        <taxon>Neoptera</taxon>
        <taxon>Endopterygota</taxon>
        <taxon>Coleoptera</taxon>
        <taxon>Polyphaga</taxon>
        <taxon>Elateriformia</taxon>
        <taxon>Elateroidea</taxon>
        <taxon>Elateridae</taxon>
        <taxon>Agrypninae</taxon>
        <taxon>Pyrophorini</taxon>
        <taxon>Ignelater</taxon>
    </lineage>
</organism>
<feature type="transmembrane region" description="Helical" evidence="6">
    <location>
        <begin position="350"/>
        <end position="371"/>
    </location>
</feature>
<dbReference type="InterPro" id="IPR036259">
    <property type="entry name" value="MFS_trans_sf"/>
</dbReference>
<feature type="transmembrane region" description="Helical" evidence="6">
    <location>
        <begin position="378"/>
        <end position="398"/>
    </location>
</feature>
<gene>
    <name evidence="8" type="ORF">ILUMI_23232</name>
</gene>
<evidence type="ECO:0000259" key="7">
    <source>
        <dbReference type="PROSITE" id="PS50850"/>
    </source>
</evidence>
<dbReference type="AlphaFoldDB" id="A0A8K0FZT2"/>
<feature type="transmembrane region" description="Helical" evidence="6">
    <location>
        <begin position="215"/>
        <end position="234"/>
    </location>
</feature>
<comment type="subcellular location">
    <subcellularLocation>
        <location evidence="1">Membrane</location>
        <topology evidence="1">Multi-pass membrane protein</topology>
    </subcellularLocation>
</comment>
<feature type="transmembrane region" description="Helical" evidence="6">
    <location>
        <begin position="55"/>
        <end position="83"/>
    </location>
</feature>
<dbReference type="EMBL" id="VTPC01090579">
    <property type="protein sequence ID" value="KAF2882927.1"/>
    <property type="molecule type" value="Genomic_DNA"/>
</dbReference>
<dbReference type="PANTHER" id="PTHR48021">
    <property type="match status" value="1"/>
</dbReference>
<keyword evidence="4 6" id="KW-0472">Membrane</keyword>
<dbReference type="Pfam" id="PF00083">
    <property type="entry name" value="Sugar_tr"/>
    <property type="match status" value="1"/>
</dbReference>
<evidence type="ECO:0000256" key="3">
    <source>
        <dbReference type="ARBA" id="ARBA00022989"/>
    </source>
</evidence>
<dbReference type="GO" id="GO:0022857">
    <property type="term" value="F:transmembrane transporter activity"/>
    <property type="evidence" value="ECO:0007669"/>
    <property type="project" value="InterPro"/>
</dbReference>
<dbReference type="Proteomes" id="UP000801492">
    <property type="component" value="Unassembled WGS sequence"/>
</dbReference>
<feature type="transmembrane region" description="Helical" evidence="6">
    <location>
        <begin position="446"/>
        <end position="467"/>
    </location>
</feature>
<feature type="transmembrane region" description="Helical" evidence="6">
    <location>
        <begin position="314"/>
        <end position="338"/>
    </location>
</feature>
<protein>
    <recommendedName>
        <fullName evidence="7">Major facilitator superfamily (MFS) profile domain-containing protein</fullName>
    </recommendedName>
</protein>
<feature type="domain" description="Major facilitator superfamily (MFS) profile" evidence="7">
    <location>
        <begin position="55"/>
        <end position="502"/>
    </location>
</feature>
<keyword evidence="5" id="KW-0325">Glycoprotein</keyword>
<dbReference type="SUPFAM" id="SSF103473">
    <property type="entry name" value="MFS general substrate transporter"/>
    <property type="match status" value="1"/>
</dbReference>
<dbReference type="GO" id="GO:0016020">
    <property type="term" value="C:membrane"/>
    <property type="evidence" value="ECO:0007669"/>
    <property type="project" value="UniProtKB-SubCell"/>
</dbReference>
<evidence type="ECO:0000313" key="8">
    <source>
        <dbReference type="EMBL" id="KAF2882927.1"/>
    </source>
</evidence>
<evidence type="ECO:0000256" key="1">
    <source>
        <dbReference type="ARBA" id="ARBA00004141"/>
    </source>
</evidence>
<dbReference type="InterPro" id="IPR005828">
    <property type="entry name" value="MFS_sugar_transport-like"/>
</dbReference>
<feature type="transmembrane region" description="Helical" evidence="6">
    <location>
        <begin position="479"/>
        <end position="498"/>
    </location>
</feature>
<proteinExistence type="predicted"/>
<evidence type="ECO:0000256" key="6">
    <source>
        <dbReference type="SAM" id="Phobius"/>
    </source>
</evidence>
<feature type="transmembrane region" description="Helical" evidence="6">
    <location>
        <begin position="134"/>
        <end position="154"/>
    </location>
</feature>
<accession>A0A8K0FZT2</accession>
<dbReference type="Gene3D" id="1.20.1250.20">
    <property type="entry name" value="MFS general substrate transporter like domains"/>
    <property type="match status" value="1"/>
</dbReference>
<reference evidence="8" key="1">
    <citation type="submission" date="2019-08" db="EMBL/GenBank/DDBJ databases">
        <title>The genome of the North American firefly Photinus pyralis.</title>
        <authorList>
            <consortium name="Photinus pyralis genome working group"/>
            <person name="Fallon T.R."/>
            <person name="Sander Lower S.E."/>
            <person name="Weng J.-K."/>
        </authorList>
    </citation>
    <scope>NUCLEOTIDE SEQUENCE</scope>
    <source>
        <strain evidence="8">TRF0915ILg1</strain>
        <tissue evidence="8">Whole body</tissue>
    </source>
</reference>
<evidence type="ECO:0000256" key="5">
    <source>
        <dbReference type="ARBA" id="ARBA00023180"/>
    </source>
</evidence>
<evidence type="ECO:0000256" key="2">
    <source>
        <dbReference type="ARBA" id="ARBA00022692"/>
    </source>
</evidence>
<sequence length="568" mass="63598">MDPISSSCFSLHIEENARAIIEEQKQDEQFSEIIVSCRSLSYYEGKKFKTLIPQILAATIAASFHIVVGISLAYSAILLPQLMDAQNSTDIDAIPVTESDRSWIASIIVIVAPAGAIAGGFVMDSIGRLNMIKLAAIPSALGWVLIATATNVPMLLTGRVLTGIASAWGTSPAIVYITEIARADMRGSLISVAPAYASLGMVLAYLKGWFLDWRLVAWLCNVYTILPVILIMFIPESPAWLVSKGRIEQARKSLEWIHKYQPQPEHKSESFAHMQLAFLEKEQMLKAEEQQRLVGNNASKKLKMFIQPTGYKPLLILSGLFFFQQFSGIYITLFYAVTFFKDVGTDINPYLASIFIGTVRFCMSMANTWLMRRYRRRSLLVISAAGMAVCMGVSGLYTNWIHEGTTNQNWVPVVMLLLYVVTSMMGLLSIPWTMTAELFPLAIRGVAHSMAYSVANFIMFASIQSYYSLLHIFRGSAGIQYFFAVISLGGLVYSFIFLPETHKKKLSEIEEYFQHHTTYFSLNSNRTKTSRNNGSPQRKPIVKNTRLTEKDFIKACSGQNEKMINNKV</sequence>
<feature type="transmembrane region" description="Helical" evidence="6">
    <location>
        <begin position="189"/>
        <end position="209"/>
    </location>
</feature>
<dbReference type="PROSITE" id="PS50850">
    <property type="entry name" value="MFS"/>
    <property type="match status" value="1"/>
</dbReference>
<feature type="transmembrane region" description="Helical" evidence="6">
    <location>
        <begin position="160"/>
        <end position="177"/>
    </location>
</feature>
<dbReference type="PRINTS" id="PR00171">
    <property type="entry name" value="SUGRTRNSPORT"/>
</dbReference>
<dbReference type="InterPro" id="IPR020846">
    <property type="entry name" value="MFS_dom"/>
</dbReference>